<dbReference type="OrthoDB" id="9802264at2"/>
<dbReference type="InterPro" id="IPR003439">
    <property type="entry name" value="ABC_transporter-like_ATP-bd"/>
</dbReference>
<evidence type="ECO:0000313" key="6">
    <source>
        <dbReference type="Proteomes" id="UP000008461"/>
    </source>
</evidence>
<name>F4L230_HALH1</name>
<dbReference type="SUPFAM" id="SSF52540">
    <property type="entry name" value="P-loop containing nucleoside triphosphate hydrolases"/>
    <property type="match status" value="1"/>
</dbReference>
<protein>
    <submittedName>
        <fullName evidence="5">Fe(3+)-transporting ATPase</fullName>
    </submittedName>
</protein>
<dbReference type="KEGG" id="hhy:Halhy_3785"/>
<dbReference type="InterPro" id="IPR003593">
    <property type="entry name" value="AAA+_ATPase"/>
</dbReference>
<feature type="domain" description="ABC transporter" evidence="4">
    <location>
        <begin position="15"/>
        <end position="247"/>
    </location>
</feature>
<dbReference type="InterPro" id="IPR008995">
    <property type="entry name" value="Mo/tungstate-bd_C_term_dom"/>
</dbReference>
<dbReference type="RefSeq" id="WP_013766176.1">
    <property type="nucleotide sequence ID" value="NC_015510.1"/>
</dbReference>
<evidence type="ECO:0000256" key="1">
    <source>
        <dbReference type="ARBA" id="ARBA00022448"/>
    </source>
</evidence>
<reference evidence="5 6" key="1">
    <citation type="journal article" date="2011" name="Stand. Genomic Sci.">
        <title>Complete genome sequence of Haliscomenobacter hydrossis type strain (O).</title>
        <authorList>
            <consortium name="US DOE Joint Genome Institute (JGI-PGF)"/>
            <person name="Daligault H."/>
            <person name="Lapidus A."/>
            <person name="Zeytun A."/>
            <person name="Nolan M."/>
            <person name="Lucas S."/>
            <person name="Del Rio T.G."/>
            <person name="Tice H."/>
            <person name="Cheng J.F."/>
            <person name="Tapia R."/>
            <person name="Han C."/>
            <person name="Goodwin L."/>
            <person name="Pitluck S."/>
            <person name="Liolios K."/>
            <person name="Pagani I."/>
            <person name="Ivanova N."/>
            <person name="Huntemann M."/>
            <person name="Mavromatis K."/>
            <person name="Mikhailova N."/>
            <person name="Pati A."/>
            <person name="Chen A."/>
            <person name="Palaniappan K."/>
            <person name="Land M."/>
            <person name="Hauser L."/>
            <person name="Brambilla E.M."/>
            <person name="Rohde M."/>
            <person name="Verbarg S."/>
            <person name="Goker M."/>
            <person name="Bristow J."/>
            <person name="Eisen J.A."/>
            <person name="Markowitz V."/>
            <person name="Hugenholtz P."/>
            <person name="Kyrpides N.C."/>
            <person name="Klenk H.P."/>
            <person name="Woyke T."/>
        </authorList>
    </citation>
    <scope>NUCLEOTIDE SEQUENCE [LARGE SCALE GENOMIC DNA]</scope>
    <source>
        <strain evidence="6">ATCC 27775 / DSM 1100 / LMG 10767 / O</strain>
    </source>
</reference>
<dbReference type="SMART" id="SM00382">
    <property type="entry name" value="AAA"/>
    <property type="match status" value="1"/>
</dbReference>
<keyword evidence="2" id="KW-0547">Nucleotide-binding</keyword>
<evidence type="ECO:0000256" key="2">
    <source>
        <dbReference type="ARBA" id="ARBA00022741"/>
    </source>
</evidence>
<dbReference type="eggNOG" id="COG3842">
    <property type="taxonomic scope" value="Bacteria"/>
</dbReference>
<dbReference type="EMBL" id="CP002691">
    <property type="protein sequence ID" value="AEE51637.1"/>
    <property type="molecule type" value="Genomic_DNA"/>
</dbReference>
<dbReference type="SUPFAM" id="SSF50331">
    <property type="entry name" value="MOP-like"/>
    <property type="match status" value="1"/>
</dbReference>
<keyword evidence="3" id="KW-0067">ATP-binding</keyword>
<dbReference type="PANTHER" id="PTHR42781:SF4">
    <property type="entry name" value="SPERMIDINE_PUTRESCINE IMPORT ATP-BINDING PROTEIN POTA"/>
    <property type="match status" value="1"/>
</dbReference>
<organism evidence="5 6">
    <name type="scientific">Haliscomenobacter hydrossis (strain ATCC 27775 / DSM 1100 / LMG 10767 / O)</name>
    <dbReference type="NCBI Taxonomy" id="760192"/>
    <lineage>
        <taxon>Bacteria</taxon>
        <taxon>Pseudomonadati</taxon>
        <taxon>Bacteroidota</taxon>
        <taxon>Saprospiria</taxon>
        <taxon>Saprospirales</taxon>
        <taxon>Haliscomenobacteraceae</taxon>
        <taxon>Haliscomenobacter</taxon>
    </lineage>
</organism>
<dbReference type="PANTHER" id="PTHR42781">
    <property type="entry name" value="SPERMIDINE/PUTRESCINE IMPORT ATP-BINDING PROTEIN POTA"/>
    <property type="match status" value="1"/>
</dbReference>
<evidence type="ECO:0000313" key="5">
    <source>
        <dbReference type="EMBL" id="AEE51637.1"/>
    </source>
</evidence>
<dbReference type="GO" id="GO:0005524">
    <property type="term" value="F:ATP binding"/>
    <property type="evidence" value="ECO:0007669"/>
    <property type="project" value="UniProtKB-KW"/>
</dbReference>
<dbReference type="InterPro" id="IPR050093">
    <property type="entry name" value="ABC_SmlMolc_Importer"/>
</dbReference>
<dbReference type="GO" id="GO:0016887">
    <property type="term" value="F:ATP hydrolysis activity"/>
    <property type="evidence" value="ECO:0007669"/>
    <property type="project" value="InterPro"/>
</dbReference>
<sequence length="337" mass="37680">MPIDHPSILNKPPLFELRSISKSYAEQTVVNQLSLRLHAGEIFGLLGESGAGKSTLLQLAANLINPDLGEVWLGGEKLPLPSDLLIPGHPDIKIVHQDYGLSPNLSVRENIRYALRYYEKSFRDARIEELLELCQLQALAEQPAKLLSGGEKQRTAIARALAEEAQILLLDEPFAHLDLPNNRRLAETIRKSVALSGAACIFVTHHATDALGLSQRMGILRQGSLIQLGTPQEIYHQPLNAYVAGLSGEANVLDLTLAEQYFGRHDWHVLPHAQVLIRPEYLHVQTTPSADGLKAEVRWSIFEGSRYRVCVRLEQFDLMVYSNKELKEKQKVWISVV</sequence>
<keyword evidence="6" id="KW-1185">Reference proteome</keyword>
<dbReference type="STRING" id="760192.Halhy_3785"/>
<dbReference type="GO" id="GO:0022857">
    <property type="term" value="F:transmembrane transporter activity"/>
    <property type="evidence" value="ECO:0007669"/>
    <property type="project" value="InterPro"/>
</dbReference>
<proteinExistence type="predicted"/>
<evidence type="ECO:0000256" key="3">
    <source>
        <dbReference type="ARBA" id="ARBA00022840"/>
    </source>
</evidence>
<dbReference type="Proteomes" id="UP000008461">
    <property type="component" value="Chromosome"/>
</dbReference>
<dbReference type="PROSITE" id="PS50893">
    <property type="entry name" value="ABC_TRANSPORTER_2"/>
    <property type="match status" value="1"/>
</dbReference>
<reference key="2">
    <citation type="submission" date="2011-04" db="EMBL/GenBank/DDBJ databases">
        <title>Complete sequence of chromosome of Haliscomenobacter hydrossis DSM 1100.</title>
        <authorList>
            <consortium name="US DOE Joint Genome Institute (JGI-PGF)"/>
            <person name="Lucas S."/>
            <person name="Han J."/>
            <person name="Lapidus A."/>
            <person name="Bruce D."/>
            <person name="Goodwin L."/>
            <person name="Pitluck S."/>
            <person name="Peters L."/>
            <person name="Kyrpides N."/>
            <person name="Mavromatis K."/>
            <person name="Ivanova N."/>
            <person name="Ovchinnikova G."/>
            <person name="Pagani I."/>
            <person name="Daligault H."/>
            <person name="Detter J.C."/>
            <person name="Han C."/>
            <person name="Land M."/>
            <person name="Hauser L."/>
            <person name="Markowitz V."/>
            <person name="Cheng J.-F."/>
            <person name="Hugenholtz P."/>
            <person name="Woyke T."/>
            <person name="Wu D."/>
            <person name="Verbarg S."/>
            <person name="Frueling A."/>
            <person name="Brambilla E."/>
            <person name="Klenk H.-P."/>
            <person name="Eisen J.A."/>
        </authorList>
    </citation>
    <scope>NUCLEOTIDE SEQUENCE</scope>
    <source>
        <strain>DSM 1100</strain>
    </source>
</reference>
<dbReference type="InterPro" id="IPR013611">
    <property type="entry name" value="Transp-assoc_OB_typ2"/>
</dbReference>
<accession>F4L230</accession>
<keyword evidence="1" id="KW-0813">Transport</keyword>
<dbReference type="Gene3D" id="3.40.50.300">
    <property type="entry name" value="P-loop containing nucleotide triphosphate hydrolases"/>
    <property type="match status" value="1"/>
</dbReference>
<dbReference type="HOGENOM" id="CLU_000604_1_1_10"/>
<dbReference type="InterPro" id="IPR027417">
    <property type="entry name" value="P-loop_NTPase"/>
</dbReference>
<dbReference type="Pfam" id="PF00005">
    <property type="entry name" value="ABC_tran"/>
    <property type="match status" value="1"/>
</dbReference>
<dbReference type="AlphaFoldDB" id="F4L230"/>
<dbReference type="GO" id="GO:0043190">
    <property type="term" value="C:ATP-binding cassette (ABC) transporter complex"/>
    <property type="evidence" value="ECO:0007669"/>
    <property type="project" value="InterPro"/>
</dbReference>
<gene>
    <name evidence="5" type="ordered locus">Halhy_3785</name>
</gene>
<evidence type="ECO:0000259" key="4">
    <source>
        <dbReference type="PROSITE" id="PS50893"/>
    </source>
</evidence>
<dbReference type="Pfam" id="PF08402">
    <property type="entry name" value="TOBE_2"/>
    <property type="match status" value="1"/>
</dbReference>